<dbReference type="GO" id="GO:0046872">
    <property type="term" value="F:metal ion binding"/>
    <property type="evidence" value="ECO:0007669"/>
    <property type="project" value="UniProtKB-KW"/>
</dbReference>
<dbReference type="CDD" id="cd07402">
    <property type="entry name" value="MPP_GpdQ"/>
    <property type="match status" value="1"/>
</dbReference>
<gene>
    <name evidence="7" type="ORF">CCR82_13860</name>
</gene>
<reference evidence="7" key="1">
    <citation type="submission" date="2017-05" db="EMBL/GenBank/DDBJ databases">
        <authorList>
            <person name="Imhoff J.F."/>
            <person name="Rahn T."/>
            <person name="Kuenzel S."/>
            <person name="Neulinger S.C."/>
        </authorList>
    </citation>
    <scope>NUCLEOTIDE SEQUENCE</scope>
    <source>
        <strain evidence="7">DSM 4395</strain>
    </source>
</reference>
<organism evidence="7 8">
    <name type="scientific">Halochromatium salexigens</name>
    <name type="common">Chromatium salexigens</name>
    <dbReference type="NCBI Taxonomy" id="49447"/>
    <lineage>
        <taxon>Bacteria</taxon>
        <taxon>Pseudomonadati</taxon>
        <taxon>Pseudomonadota</taxon>
        <taxon>Gammaproteobacteria</taxon>
        <taxon>Chromatiales</taxon>
        <taxon>Chromatiaceae</taxon>
        <taxon>Halochromatium</taxon>
    </lineage>
</organism>
<feature type="domain" description="Calcineurin-like phosphoesterase" evidence="6">
    <location>
        <begin position="1"/>
        <end position="190"/>
    </location>
</feature>
<dbReference type="Pfam" id="PF00149">
    <property type="entry name" value="Metallophos"/>
    <property type="match status" value="1"/>
</dbReference>
<evidence type="ECO:0000256" key="3">
    <source>
        <dbReference type="ARBA" id="ARBA00023004"/>
    </source>
</evidence>
<evidence type="ECO:0000256" key="4">
    <source>
        <dbReference type="ARBA" id="ARBA00025742"/>
    </source>
</evidence>
<keyword evidence="3" id="KW-0408">Iron</keyword>
<accession>A0AAJ0XG04</accession>
<dbReference type="PANTHER" id="PTHR42988:SF2">
    <property type="entry name" value="CYCLIC NUCLEOTIDE PHOSPHODIESTERASE CBUA0032-RELATED"/>
    <property type="match status" value="1"/>
</dbReference>
<dbReference type="InterPro" id="IPR026575">
    <property type="entry name" value="GpdQ/CpdA-like"/>
</dbReference>
<name>A0AAJ0XG04_HALSE</name>
<comment type="similarity">
    <text evidence="4">Belongs to the cyclic nucleotide phosphodiesterase class-III family.</text>
</comment>
<proteinExistence type="inferred from homology"/>
<evidence type="ECO:0000256" key="5">
    <source>
        <dbReference type="SAM" id="MobiDB-lite"/>
    </source>
</evidence>
<evidence type="ECO:0000313" key="7">
    <source>
        <dbReference type="EMBL" id="MBK5931574.1"/>
    </source>
</evidence>
<evidence type="ECO:0000259" key="6">
    <source>
        <dbReference type="Pfam" id="PF00149"/>
    </source>
</evidence>
<evidence type="ECO:0000256" key="1">
    <source>
        <dbReference type="ARBA" id="ARBA00022723"/>
    </source>
</evidence>
<keyword evidence="1" id="KW-0479">Metal-binding</keyword>
<dbReference type="Proteomes" id="UP001296967">
    <property type="component" value="Unassembled WGS sequence"/>
</dbReference>
<dbReference type="NCBIfam" id="NF008359">
    <property type="entry name" value="PRK11148.1"/>
    <property type="match status" value="1"/>
</dbReference>
<comment type="caution">
    <text evidence="7">The sequence shown here is derived from an EMBL/GenBank/DDBJ whole genome shotgun (WGS) entry which is preliminary data.</text>
</comment>
<dbReference type="AlphaFoldDB" id="A0AAJ0XG04"/>
<dbReference type="GO" id="GO:0004112">
    <property type="term" value="F:cyclic-nucleotide phosphodiesterase activity"/>
    <property type="evidence" value="ECO:0007669"/>
    <property type="project" value="InterPro"/>
</dbReference>
<dbReference type="InterPro" id="IPR004843">
    <property type="entry name" value="Calcineurin-like_PHP"/>
</dbReference>
<protein>
    <submittedName>
        <fullName evidence="7">3',5'-cyclic-AMP phosphodiesterase</fullName>
    </submittedName>
</protein>
<dbReference type="EMBL" id="NHSF01000066">
    <property type="protein sequence ID" value="MBK5931574.1"/>
    <property type="molecule type" value="Genomic_DNA"/>
</dbReference>
<dbReference type="SUPFAM" id="SSF56300">
    <property type="entry name" value="Metallo-dependent phosphatases"/>
    <property type="match status" value="1"/>
</dbReference>
<keyword evidence="2" id="KW-0378">Hydrolase</keyword>
<keyword evidence="8" id="KW-1185">Reference proteome</keyword>
<reference evidence="7" key="2">
    <citation type="journal article" date="2020" name="Microorganisms">
        <title>Osmotic Adaptation and Compatible Solute Biosynthesis of Phototrophic Bacteria as Revealed from Genome Analyses.</title>
        <authorList>
            <person name="Imhoff J.F."/>
            <person name="Rahn T."/>
            <person name="Kunzel S."/>
            <person name="Keller A."/>
            <person name="Neulinger S.C."/>
        </authorList>
    </citation>
    <scope>NUCLEOTIDE SEQUENCE</scope>
    <source>
        <strain evidence="7">DSM 4395</strain>
    </source>
</reference>
<dbReference type="InterPro" id="IPR029052">
    <property type="entry name" value="Metallo-depent_PP-like"/>
</dbReference>
<dbReference type="RefSeq" id="WP_201246405.1">
    <property type="nucleotide sequence ID" value="NZ_NHSF01000066.1"/>
</dbReference>
<dbReference type="InterPro" id="IPR050884">
    <property type="entry name" value="CNP_phosphodiesterase-III"/>
</dbReference>
<feature type="region of interest" description="Disordered" evidence="5">
    <location>
        <begin position="244"/>
        <end position="264"/>
    </location>
</feature>
<evidence type="ECO:0000256" key="2">
    <source>
        <dbReference type="ARBA" id="ARBA00022801"/>
    </source>
</evidence>
<sequence>MRLLQLTDLHLYAEPERLLLGQCTRSTFEQVLAQAQRQHWPPDAILFTGDLVHDERVEGYRYLRRMIDRIDCPCFCLPGNHDRLDLLTEVDPGADQACRLEPLGPWDLLLLDSTIAGSEGGRLRPDTLERLAQHLAAAPQRPALIGLHHQPVPVGSRWIDTMQIENGAALMALAERHPRLRAILCGHVHQAFDRQRGHIRLLATPSTCAQFKPGSDDFALDDRPPGYRWLELEPDGSLHTGIERLASKASGEDDRARDPRSPAS</sequence>
<dbReference type="Gene3D" id="3.60.21.10">
    <property type="match status" value="1"/>
</dbReference>
<evidence type="ECO:0000313" key="8">
    <source>
        <dbReference type="Proteomes" id="UP001296967"/>
    </source>
</evidence>
<dbReference type="PANTHER" id="PTHR42988">
    <property type="entry name" value="PHOSPHOHYDROLASE"/>
    <property type="match status" value="1"/>
</dbReference>